<evidence type="ECO:0000313" key="10">
    <source>
        <dbReference type="Proteomes" id="UP000559027"/>
    </source>
</evidence>
<evidence type="ECO:0000256" key="4">
    <source>
        <dbReference type="ARBA" id="ARBA00022692"/>
    </source>
</evidence>
<sequence>MTSVQEDNSIAPISEDKHVEAEKQGALGLGGSSASDLEHELDGIHDGLEFPTEEEKRTLRRVADSIPWAAYMIALVELAERFSFYGCSVVFTNYIQQPLPPGSTTGAGGLNGQAGALDMGQRASTGLTTFYQFWCFFILAKVELRLTFFRCYITPLLGAYIADTYWGRYKTICWAVFITLIGHILLIVAAVPSVITHKGAIGAFSVALIVMGLGKSIYRVTESSSNGSLVGTGLFKSNISPLVAEQYQRKKLFVVTTKDGERVIVDPAMTISRVYMYFYLFINVGALIGQITMTYSEKFVGFYLAFTLPTIVFLLCPIVLWLGRNRYRRSPPTGSVLATSLRLFGYAARGRWSLNPYRTYKNMTQDDFWENAKPSNIKGQKPAWMTFDDKWVDEVRRGLKACSVFLWFPIYWLTYNQLNNNLTSQAATMATHGLPNDVLSNLDPFALIIFIPICDLLLYPALRRAGVNFSALKKITLGFFTGSLAMIWAAVVQHYIYKTSPCGYKASDCTGEHTSPLNVWIQTGSYVLIAFSEIFASITGLEYAFTKAPQNMKSLVMAVFLFTSAVASALGEAFVALSSDPLLVWNYGVMAVLAFITGILVWIAVWRLDTQEDALNNMAEGNMVDPNKKK</sequence>
<dbReference type="PROSITE" id="PS01023">
    <property type="entry name" value="PTR2_2"/>
    <property type="match status" value="1"/>
</dbReference>
<feature type="transmembrane region" description="Helical" evidence="8">
    <location>
        <begin position="274"/>
        <end position="293"/>
    </location>
</feature>
<keyword evidence="4 7" id="KW-0812">Transmembrane</keyword>
<name>A0A8H5FZA5_9AGAR</name>
<feature type="transmembrane region" description="Helical" evidence="8">
    <location>
        <begin position="201"/>
        <end position="218"/>
    </location>
</feature>
<keyword evidence="10" id="KW-1185">Reference proteome</keyword>
<dbReference type="SUPFAM" id="SSF103473">
    <property type="entry name" value="MFS general substrate transporter"/>
    <property type="match status" value="1"/>
</dbReference>
<comment type="caution">
    <text evidence="9">The sequence shown here is derived from an EMBL/GenBank/DDBJ whole genome shotgun (WGS) entry which is preliminary data.</text>
</comment>
<dbReference type="AlphaFoldDB" id="A0A8H5FZA5"/>
<evidence type="ECO:0000256" key="3">
    <source>
        <dbReference type="ARBA" id="ARBA00022448"/>
    </source>
</evidence>
<dbReference type="EMBL" id="JAACJO010000009">
    <property type="protein sequence ID" value="KAF5354252.1"/>
    <property type="molecule type" value="Genomic_DNA"/>
</dbReference>
<evidence type="ECO:0000256" key="6">
    <source>
        <dbReference type="ARBA" id="ARBA00023136"/>
    </source>
</evidence>
<feature type="transmembrane region" description="Helical" evidence="8">
    <location>
        <begin position="583"/>
        <end position="605"/>
    </location>
</feature>
<keyword evidence="5 8" id="KW-1133">Transmembrane helix</keyword>
<evidence type="ECO:0000313" key="9">
    <source>
        <dbReference type="EMBL" id="KAF5354252.1"/>
    </source>
</evidence>
<organism evidence="9 10">
    <name type="scientific">Leucocoprinus leucothites</name>
    <dbReference type="NCBI Taxonomy" id="201217"/>
    <lineage>
        <taxon>Eukaryota</taxon>
        <taxon>Fungi</taxon>
        <taxon>Dikarya</taxon>
        <taxon>Basidiomycota</taxon>
        <taxon>Agaricomycotina</taxon>
        <taxon>Agaricomycetes</taxon>
        <taxon>Agaricomycetidae</taxon>
        <taxon>Agaricales</taxon>
        <taxon>Agaricineae</taxon>
        <taxon>Agaricaceae</taxon>
        <taxon>Leucocoprinus</taxon>
    </lineage>
</organism>
<protein>
    <recommendedName>
        <fullName evidence="11">Peptide transporter PTR2A</fullName>
    </recommendedName>
</protein>
<evidence type="ECO:0008006" key="11">
    <source>
        <dbReference type="Google" id="ProtNLM"/>
    </source>
</evidence>
<feature type="transmembrane region" description="Helical" evidence="8">
    <location>
        <begin position="398"/>
        <end position="415"/>
    </location>
</feature>
<feature type="transmembrane region" description="Helical" evidence="8">
    <location>
        <begin position="555"/>
        <end position="577"/>
    </location>
</feature>
<gene>
    <name evidence="9" type="ORF">D9756_006901</name>
</gene>
<dbReference type="GO" id="GO:0071916">
    <property type="term" value="F:dipeptide transmembrane transporter activity"/>
    <property type="evidence" value="ECO:0007669"/>
    <property type="project" value="UniProtKB-ARBA"/>
</dbReference>
<dbReference type="FunFam" id="1.20.1250.20:FF:000085">
    <property type="entry name" value="MFS peptide transporter Ptr2"/>
    <property type="match status" value="1"/>
</dbReference>
<feature type="transmembrane region" description="Helical" evidence="8">
    <location>
        <begin position="299"/>
        <end position="322"/>
    </location>
</feature>
<feature type="transmembrane region" description="Helical" evidence="8">
    <location>
        <begin position="172"/>
        <end position="195"/>
    </location>
</feature>
<dbReference type="InterPro" id="IPR018456">
    <property type="entry name" value="PTR2_symporter_CS"/>
</dbReference>
<feature type="transmembrane region" description="Helical" evidence="8">
    <location>
        <begin position="517"/>
        <end position="543"/>
    </location>
</feature>
<dbReference type="GO" id="GO:0005886">
    <property type="term" value="C:plasma membrane"/>
    <property type="evidence" value="ECO:0007669"/>
    <property type="project" value="UniProtKB-ARBA"/>
</dbReference>
<dbReference type="InterPro" id="IPR036259">
    <property type="entry name" value="MFS_trans_sf"/>
</dbReference>
<dbReference type="Proteomes" id="UP000559027">
    <property type="component" value="Unassembled WGS sequence"/>
</dbReference>
<comment type="subcellular location">
    <subcellularLocation>
        <location evidence="1 7">Membrane</location>
        <topology evidence="1 7">Multi-pass membrane protein</topology>
    </subcellularLocation>
</comment>
<dbReference type="PROSITE" id="PS01022">
    <property type="entry name" value="PTR2_1"/>
    <property type="match status" value="1"/>
</dbReference>
<keyword evidence="3 7" id="KW-0813">Transport</keyword>
<proteinExistence type="inferred from homology"/>
<keyword evidence="6 8" id="KW-0472">Membrane</keyword>
<evidence type="ECO:0000256" key="8">
    <source>
        <dbReference type="SAM" id="Phobius"/>
    </source>
</evidence>
<evidence type="ECO:0000256" key="7">
    <source>
        <dbReference type="RuleBase" id="RU003755"/>
    </source>
</evidence>
<evidence type="ECO:0000256" key="1">
    <source>
        <dbReference type="ARBA" id="ARBA00004141"/>
    </source>
</evidence>
<dbReference type="PANTHER" id="PTHR11654">
    <property type="entry name" value="OLIGOPEPTIDE TRANSPORTER-RELATED"/>
    <property type="match status" value="1"/>
</dbReference>
<dbReference type="OrthoDB" id="8904098at2759"/>
<reference evidence="9 10" key="1">
    <citation type="journal article" date="2020" name="ISME J.">
        <title>Uncovering the hidden diversity of litter-decomposition mechanisms in mushroom-forming fungi.</title>
        <authorList>
            <person name="Floudas D."/>
            <person name="Bentzer J."/>
            <person name="Ahren D."/>
            <person name="Johansson T."/>
            <person name="Persson P."/>
            <person name="Tunlid A."/>
        </authorList>
    </citation>
    <scope>NUCLEOTIDE SEQUENCE [LARGE SCALE GENOMIC DNA]</scope>
    <source>
        <strain evidence="9 10">CBS 146.42</strain>
    </source>
</reference>
<feature type="transmembrane region" description="Helical" evidence="8">
    <location>
        <begin position="474"/>
        <end position="497"/>
    </location>
</feature>
<dbReference type="InterPro" id="IPR000109">
    <property type="entry name" value="POT_fam"/>
</dbReference>
<evidence type="ECO:0000256" key="5">
    <source>
        <dbReference type="ARBA" id="ARBA00022989"/>
    </source>
</evidence>
<feature type="transmembrane region" description="Helical" evidence="8">
    <location>
        <begin position="444"/>
        <end position="462"/>
    </location>
</feature>
<comment type="similarity">
    <text evidence="2 7">Belongs to the major facilitator superfamily. Proton-dependent oligopeptide transporter (POT/PTR) (TC 2.A.17) family.</text>
</comment>
<dbReference type="Gene3D" id="1.20.1250.20">
    <property type="entry name" value="MFS general substrate transporter like domains"/>
    <property type="match status" value="2"/>
</dbReference>
<evidence type="ECO:0000256" key="2">
    <source>
        <dbReference type="ARBA" id="ARBA00005982"/>
    </source>
</evidence>
<accession>A0A8H5FZA5</accession>
<dbReference type="Pfam" id="PF00854">
    <property type="entry name" value="PTR2"/>
    <property type="match status" value="1"/>
</dbReference>